<dbReference type="HOGENOM" id="CLU_1243018_0_0_2"/>
<dbReference type="InterPro" id="IPR000812">
    <property type="entry name" value="TFIIB"/>
</dbReference>
<organism evidence="4 5">
    <name type="scientific">Korarchaeum cryptofilum (strain OPF8)</name>
    <dbReference type="NCBI Taxonomy" id="374847"/>
    <lineage>
        <taxon>Archaea</taxon>
        <taxon>Thermoproteota</taxon>
        <taxon>Candidatus Korarchaeia</taxon>
        <taxon>Candidatus Korarchaeales</taxon>
        <taxon>Candidatus Korarchaeaceae</taxon>
        <taxon>Candidatus Korarchaeum</taxon>
    </lineage>
</organism>
<protein>
    <submittedName>
        <fullName evidence="4">Transcription factor TFIIB cyclin-related</fullName>
    </submittedName>
</protein>
<dbReference type="STRING" id="374847.Kcr_1005"/>
<keyword evidence="5" id="KW-1185">Reference proteome</keyword>
<dbReference type="InterPro" id="IPR013150">
    <property type="entry name" value="TFIIB_cyclin"/>
</dbReference>
<dbReference type="eggNOG" id="arCOG01981">
    <property type="taxonomic scope" value="Archaea"/>
</dbReference>
<dbReference type="GO" id="GO:0006352">
    <property type="term" value="P:DNA-templated transcription initiation"/>
    <property type="evidence" value="ECO:0000318"/>
    <property type="project" value="GO_Central"/>
</dbReference>
<proteinExistence type="predicted"/>
<dbReference type="Pfam" id="PF00382">
    <property type="entry name" value="TFIIB"/>
    <property type="match status" value="1"/>
</dbReference>
<dbReference type="SUPFAM" id="SSF47954">
    <property type="entry name" value="Cyclin-like"/>
    <property type="match status" value="2"/>
</dbReference>
<dbReference type="Gene3D" id="1.10.472.10">
    <property type="entry name" value="Cyclin-like"/>
    <property type="match status" value="2"/>
</dbReference>
<keyword evidence="2" id="KW-0804">Transcription</keyword>
<evidence type="ECO:0000256" key="2">
    <source>
        <dbReference type="ARBA" id="ARBA00023163"/>
    </source>
</evidence>
<dbReference type="InterPro" id="IPR036915">
    <property type="entry name" value="Cyclin-like_sf"/>
</dbReference>
<dbReference type="Proteomes" id="UP000001686">
    <property type="component" value="Chromosome"/>
</dbReference>
<dbReference type="KEGG" id="kcr:Kcr_1005"/>
<evidence type="ECO:0000313" key="5">
    <source>
        <dbReference type="Proteomes" id="UP000001686"/>
    </source>
</evidence>
<dbReference type="InParanoid" id="B1L5M2"/>
<dbReference type="EMBL" id="CP000968">
    <property type="protein sequence ID" value="ACB07751.1"/>
    <property type="molecule type" value="Genomic_DNA"/>
</dbReference>
<dbReference type="EnsemblBacteria" id="ACB07751">
    <property type="protein sequence ID" value="ACB07751"/>
    <property type="gene ID" value="Kcr_1005"/>
</dbReference>
<evidence type="ECO:0000259" key="3">
    <source>
        <dbReference type="Pfam" id="PF00382"/>
    </source>
</evidence>
<evidence type="ECO:0000256" key="1">
    <source>
        <dbReference type="ARBA" id="ARBA00023015"/>
    </source>
</evidence>
<evidence type="ECO:0000313" key="4">
    <source>
        <dbReference type="EMBL" id="ACB07751.1"/>
    </source>
</evidence>
<dbReference type="GO" id="GO:0097550">
    <property type="term" value="C:transcription preinitiation complex"/>
    <property type="evidence" value="ECO:0000318"/>
    <property type="project" value="GO_Central"/>
</dbReference>
<dbReference type="PANTHER" id="PTHR11618:SF13">
    <property type="entry name" value="TRANSCRIPTION INITIATION FACTOR IIB"/>
    <property type="match status" value="1"/>
</dbReference>
<accession>B1L5M2</accession>
<gene>
    <name evidence="4" type="ordered locus">Kcr_1005</name>
</gene>
<sequence length="222" mass="25493">MPDCETIFLFFWRKRLIFVSINTIVMEEEFLGTGFEGYGKLPEVRNRALDEIIKELGLPEEVERLASELFRRYRVSGKRMRLAAVASVSLASRIYGFAIPVRKIMEEAGIRASRRALLRSLSNMKSGGVQWDSYLNYVLMKVGRELPPLVRERLMINAKREMAKILRRRELLLGRNPIHIAALAVYFASRRIGLRIPMKEIALSLGVSVSSINRVKRLIRDG</sequence>
<keyword evidence="1" id="KW-0805">Transcription regulation</keyword>
<dbReference type="PANTHER" id="PTHR11618">
    <property type="entry name" value="TRANSCRIPTION INITIATION FACTOR IIB-RELATED"/>
    <property type="match status" value="1"/>
</dbReference>
<dbReference type="GO" id="GO:0017025">
    <property type="term" value="F:TBP-class protein binding"/>
    <property type="evidence" value="ECO:0007669"/>
    <property type="project" value="InterPro"/>
</dbReference>
<dbReference type="CDD" id="cd00043">
    <property type="entry name" value="CYCLIN_SF"/>
    <property type="match status" value="1"/>
</dbReference>
<dbReference type="GO" id="GO:0070897">
    <property type="term" value="P:transcription preinitiation complex assembly"/>
    <property type="evidence" value="ECO:0007669"/>
    <property type="project" value="InterPro"/>
</dbReference>
<feature type="domain" description="Transcription factor TFIIB cyclin-like" evidence="3">
    <location>
        <begin position="160"/>
        <end position="214"/>
    </location>
</feature>
<reference evidence="4 5" key="1">
    <citation type="journal article" date="2008" name="Proc. Natl. Acad. Sci. U.S.A.">
        <title>A korarchaeal genome reveals new insights into the evolution of the Archaea.</title>
        <authorList>
            <person name="Elkins J.G."/>
            <person name="Podar M."/>
            <person name="Graham D.E."/>
            <person name="Makarova K.S."/>
            <person name="Wolf Y."/>
            <person name="Randau L."/>
            <person name="Hedlund B.P."/>
            <person name="Brochier-Armanet C."/>
            <person name="Kunin V."/>
            <person name="Anderson I."/>
            <person name="Lapidus A."/>
            <person name="Goltsman E."/>
            <person name="Barry K."/>
            <person name="Koonin E.V."/>
            <person name="Hugenholtz P."/>
            <person name="Kyrpides N."/>
            <person name="Wanner G."/>
            <person name="Richardson P."/>
            <person name="Keller M."/>
            <person name="Stetter K.O."/>
        </authorList>
    </citation>
    <scope>NUCLEOTIDE SEQUENCE [LARGE SCALE GENOMIC DNA]</scope>
    <source>
        <strain evidence="5">OPF8</strain>
    </source>
</reference>
<dbReference type="AlphaFoldDB" id="B1L5M2"/>
<name>B1L5M2_KORCO</name>